<comment type="caution">
    <text evidence="1">The sequence shown here is derived from an EMBL/GenBank/DDBJ whole genome shotgun (WGS) entry which is preliminary data.</text>
</comment>
<evidence type="ECO:0000313" key="2">
    <source>
        <dbReference type="Proteomes" id="UP000828048"/>
    </source>
</evidence>
<gene>
    <name evidence="1" type="ORF">Vadar_027619</name>
</gene>
<evidence type="ECO:0000313" key="1">
    <source>
        <dbReference type="EMBL" id="KAH7864262.1"/>
    </source>
</evidence>
<organism evidence="1 2">
    <name type="scientific">Vaccinium darrowii</name>
    <dbReference type="NCBI Taxonomy" id="229202"/>
    <lineage>
        <taxon>Eukaryota</taxon>
        <taxon>Viridiplantae</taxon>
        <taxon>Streptophyta</taxon>
        <taxon>Embryophyta</taxon>
        <taxon>Tracheophyta</taxon>
        <taxon>Spermatophyta</taxon>
        <taxon>Magnoliopsida</taxon>
        <taxon>eudicotyledons</taxon>
        <taxon>Gunneridae</taxon>
        <taxon>Pentapetalae</taxon>
        <taxon>asterids</taxon>
        <taxon>Ericales</taxon>
        <taxon>Ericaceae</taxon>
        <taxon>Vaccinioideae</taxon>
        <taxon>Vaccinieae</taxon>
        <taxon>Vaccinium</taxon>
    </lineage>
</organism>
<proteinExistence type="predicted"/>
<sequence>MAIQHSNVFPLLIMLILAVSHLSDGRQIPRISSEEAHQISVEFALRSSNDFSAAAAAAGASPNEADPVYGASYRTVPAGPNPLHN</sequence>
<dbReference type="Proteomes" id="UP000828048">
    <property type="component" value="Chromosome 12"/>
</dbReference>
<accession>A0ACB7ZFA6</accession>
<name>A0ACB7ZFA6_9ERIC</name>
<reference evidence="1 2" key="1">
    <citation type="journal article" date="2021" name="Hortic Res">
        <title>High-quality reference genome and annotation aids understanding of berry development for evergreen blueberry (Vaccinium darrowii).</title>
        <authorList>
            <person name="Yu J."/>
            <person name="Hulse-Kemp A.M."/>
            <person name="Babiker E."/>
            <person name="Staton M."/>
        </authorList>
    </citation>
    <scope>NUCLEOTIDE SEQUENCE [LARGE SCALE GENOMIC DNA]</scope>
    <source>
        <strain evidence="2">cv. NJ 8807/NJ 8810</strain>
        <tissue evidence="1">Young leaf</tissue>
    </source>
</reference>
<keyword evidence="2" id="KW-1185">Reference proteome</keyword>
<protein>
    <submittedName>
        <fullName evidence="1">Uncharacterized protein</fullName>
    </submittedName>
</protein>
<dbReference type="EMBL" id="CM037162">
    <property type="protein sequence ID" value="KAH7864262.1"/>
    <property type="molecule type" value="Genomic_DNA"/>
</dbReference>